<dbReference type="Proteomes" id="UP001152759">
    <property type="component" value="Chromosome 1"/>
</dbReference>
<keyword evidence="8" id="KW-1185">Reference proteome</keyword>
<gene>
    <name evidence="7" type="ORF">BEMITA_LOCUS999</name>
</gene>
<evidence type="ECO:0000313" key="8">
    <source>
        <dbReference type="Proteomes" id="UP001152759"/>
    </source>
</evidence>
<evidence type="ECO:0000259" key="6">
    <source>
        <dbReference type="Pfam" id="PF01094"/>
    </source>
</evidence>
<evidence type="ECO:0000256" key="3">
    <source>
        <dbReference type="ARBA" id="ARBA00022989"/>
    </source>
</evidence>
<dbReference type="InterPro" id="IPR001828">
    <property type="entry name" value="ANF_lig-bd_rcpt"/>
</dbReference>
<name>A0A9P0A0A0_BEMTA</name>
<dbReference type="InterPro" id="IPR028082">
    <property type="entry name" value="Peripla_BP_I"/>
</dbReference>
<protein>
    <recommendedName>
        <fullName evidence="6">Receptor ligand binding region domain-containing protein</fullName>
    </recommendedName>
</protein>
<dbReference type="Gene3D" id="3.40.50.2300">
    <property type="match status" value="2"/>
</dbReference>
<keyword evidence="2" id="KW-0812">Transmembrane</keyword>
<keyword evidence="4" id="KW-0472">Membrane</keyword>
<dbReference type="Pfam" id="PF01094">
    <property type="entry name" value="ANF_receptor"/>
    <property type="match status" value="1"/>
</dbReference>
<evidence type="ECO:0000313" key="7">
    <source>
        <dbReference type="EMBL" id="CAH0381336.1"/>
    </source>
</evidence>
<dbReference type="SUPFAM" id="SSF53822">
    <property type="entry name" value="Periplasmic binding protein-like I"/>
    <property type="match status" value="1"/>
</dbReference>
<feature type="compositionally biased region" description="Basic residues" evidence="5">
    <location>
        <begin position="24"/>
        <end position="33"/>
    </location>
</feature>
<sequence length="258" mass="28847">MCKNLRLDTIRRLICDDPGTLMKIHGRHTRRPQTKPSKATETEAKSSGLVHVDKQDTGLDSASRCTEKPPVIPTRTRIPPDREYKRMDSNDLAFIFNENSKPAPLNDEFRSVVLHILRALFVVYGGGRVHALGTEPTNLLALPAANPVGALSNPESDAIGAAFWLVESALSSSRPRCYLDVRGIFKDKTDYPTLTRMSYCQCRLKLVFLSIFKQFGWTHVALILDRSDLFSLTVGEFILIHTKAVSKGCKRIVVDPLK</sequence>
<evidence type="ECO:0000256" key="1">
    <source>
        <dbReference type="ARBA" id="ARBA00004370"/>
    </source>
</evidence>
<keyword evidence="3" id="KW-1133">Transmembrane helix</keyword>
<evidence type="ECO:0000256" key="2">
    <source>
        <dbReference type="ARBA" id="ARBA00022692"/>
    </source>
</evidence>
<dbReference type="GO" id="GO:0016020">
    <property type="term" value="C:membrane"/>
    <property type="evidence" value="ECO:0007669"/>
    <property type="project" value="UniProtKB-SubCell"/>
</dbReference>
<evidence type="ECO:0000256" key="4">
    <source>
        <dbReference type="ARBA" id="ARBA00023136"/>
    </source>
</evidence>
<evidence type="ECO:0000256" key="5">
    <source>
        <dbReference type="SAM" id="MobiDB-lite"/>
    </source>
</evidence>
<proteinExistence type="predicted"/>
<accession>A0A9P0A0A0</accession>
<dbReference type="EMBL" id="OU963862">
    <property type="protein sequence ID" value="CAH0381336.1"/>
    <property type="molecule type" value="Genomic_DNA"/>
</dbReference>
<comment type="subcellular location">
    <subcellularLocation>
        <location evidence="1">Membrane</location>
    </subcellularLocation>
</comment>
<organism evidence="7 8">
    <name type="scientific">Bemisia tabaci</name>
    <name type="common">Sweetpotato whitefly</name>
    <name type="synonym">Aleurodes tabaci</name>
    <dbReference type="NCBI Taxonomy" id="7038"/>
    <lineage>
        <taxon>Eukaryota</taxon>
        <taxon>Metazoa</taxon>
        <taxon>Ecdysozoa</taxon>
        <taxon>Arthropoda</taxon>
        <taxon>Hexapoda</taxon>
        <taxon>Insecta</taxon>
        <taxon>Pterygota</taxon>
        <taxon>Neoptera</taxon>
        <taxon>Paraneoptera</taxon>
        <taxon>Hemiptera</taxon>
        <taxon>Sternorrhyncha</taxon>
        <taxon>Aleyrodoidea</taxon>
        <taxon>Aleyrodidae</taxon>
        <taxon>Aleyrodinae</taxon>
        <taxon>Bemisia</taxon>
    </lineage>
</organism>
<feature type="domain" description="Receptor ligand binding region" evidence="6">
    <location>
        <begin position="185"/>
        <end position="237"/>
    </location>
</feature>
<reference evidence="7" key="1">
    <citation type="submission" date="2021-12" db="EMBL/GenBank/DDBJ databases">
        <authorList>
            <person name="King R."/>
        </authorList>
    </citation>
    <scope>NUCLEOTIDE SEQUENCE</scope>
</reference>
<feature type="region of interest" description="Disordered" evidence="5">
    <location>
        <begin position="24"/>
        <end position="48"/>
    </location>
</feature>
<dbReference type="AlphaFoldDB" id="A0A9P0A0A0"/>